<dbReference type="EMBL" id="KZ825391">
    <property type="protein sequence ID" value="RAH41238.1"/>
    <property type="molecule type" value="Genomic_DNA"/>
</dbReference>
<gene>
    <name evidence="1" type="ORF">BO95DRAFT_467980</name>
</gene>
<organism evidence="1 2">
    <name type="scientific">Aspergillus brunneoviolaceus CBS 621.78</name>
    <dbReference type="NCBI Taxonomy" id="1450534"/>
    <lineage>
        <taxon>Eukaryota</taxon>
        <taxon>Fungi</taxon>
        <taxon>Dikarya</taxon>
        <taxon>Ascomycota</taxon>
        <taxon>Pezizomycotina</taxon>
        <taxon>Eurotiomycetes</taxon>
        <taxon>Eurotiomycetidae</taxon>
        <taxon>Eurotiales</taxon>
        <taxon>Aspergillaceae</taxon>
        <taxon>Aspergillus</taxon>
        <taxon>Aspergillus subgen. Circumdati</taxon>
    </lineage>
</organism>
<evidence type="ECO:0000313" key="2">
    <source>
        <dbReference type="Proteomes" id="UP000249057"/>
    </source>
</evidence>
<accession>A0ACD1FWC0</accession>
<keyword evidence="2" id="KW-1185">Reference proteome</keyword>
<name>A0ACD1FWC0_9EURO</name>
<protein>
    <submittedName>
        <fullName evidence="1">Uncharacterized protein</fullName>
    </submittedName>
</protein>
<sequence>MTVGRAVAWLYALGLVASSAAGPLRAPLSAPKNVRRATSSADPSCPEGFFCQQSDCPSDVVCPSGETCINFEGNYACAPPGLQWCALNPTTLQGVGCDSGLCCHGNCYTSDAVCCDFPSIQCSIGTACNVCSPGQTCGSNQCVGGAESTTTTTTRSTSSSTTTSLPPVVSSSTTTTSTTTKGTTSTTITTSKSTTTATSTSTTSKTTTTTSSASSTSTTSRSTTTTNTSSASSTPTQPAQVDSFSFLGCYSDQESPRVLVADSKEDATGMTIEACVSIAKAGAWRYAGVEYSRQCFVGNTIHDGTAYSDSDCNMPCSGNAGETCGGGNRVQIYADRSWEDPTYAELADAIHQYNASVWQALQVLESYQNHLETLQGLLQSSSAKVKRADQSEYEQIELQIMGDQSDANEASSSLSAAKSNGDRLLTLGRRLDTINEDDPRVSEDAFEEWDNAVDALQSQMIEVIRDLNANLVELSDAIAAGVAPAIDAAASISQLRITINAIGLPVSAAASATGIFLVMATLAALFESNGSPPVAAPTIMPTTTTMMTTATSTTSFTSSTSSTSCAATATTSPVIIMTVEGTTVQEFQDFVATLPKDPEALQFTESWQPNFVYMGIVDQCTAEEFNSNPIVDAWSVDGEIDLDSNDDTLNDAVSAKKRSYSATPAGSRHPGSMNNHLDEPWLNEWLNDNNPNATEREPHLQARIEPTANSRFYLQQQSPGHLQWLSQVSRYSNLYGDYLSFDDLIYNDPSNANANGAPIVYVIDSAFLAGHESFTDRLYDSFGVDDVGTRKTGLTIVPRNGHGTCMTSLATGAYHSMGKTARLVAVELVISKSGVILEMRARRAAFVFHEIYRHIVNNGAQGNAVISMSFGGPRQAFLWGGSLNPLDEPYRDVFDKYLQWFYDLGVAVICSAGNDATQQREPAQLDLNYLYPRGKGGADTPLIVVGNALFDNSRNPTSQFRDEEQRGILTLYNIGTNVDCATVGYNDQGVDTSQLNVYAVEPAGTSQATAITAGMVAYYLSQPDLRAQFMANGLGSMSQAIKTYLLNTANQYKLDAGLTDGIPRAALGDVVPCTGGTAGRPVINPNPFVPAATDGRQLVRTQVTDGTTVVIQNVPQCWDLN</sequence>
<dbReference type="Proteomes" id="UP000249057">
    <property type="component" value="Unassembled WGS sequence"/>
</dbReference>
<evidence type="ECO:0000313" key="1">
    <source>
        <dbReference type="EMBL" id="RAH41238.1"/>
    </source>
</evidence>
<proteinExistence type="predicted"/>
<reference evidence="1" key="1">
    <citation type="submission" date="2018-02" db="EMBL/GenBank/DDBJ databases">
        <title>The genomes of Aspergillus section Nigri reveals drivers in fungal speciation.</title>
        <authorList>
            <consortium name="DOE Joint Genome Institute"/>
            <person name="Vesth T.C."/>
            <person name="Nybo J."/>
            <person name="Theobald S."/>
            <person name="Brandl J."/>
            <person name="Frisvad J.C."/>
            <person name="Nielsen K.F."/>
            <person name="Lyhne E.K."/>
            <person name="Kogle M.E."/>
            <person name="Kuo A."/>
            <person name="Riley R."/>
            <person name="Clum A."/>
            <person name="Nolan M."/>
            <person name="Lipzen A."/>
            <person name="Salamov A."/>
            <person name="Henrissat B."/>
            <person name="Wiebenga A."/>
            <person name="De vries R.P."/>
            <person name="Grigoriev I.V."/>
            <person name="Mortensen U.H."/>
            <person name="Andersen M.R."/>
            <person name="Baker S.E."/>
        </authorList>
    </citation>
    <scope>NUCLEOTIDE SEQUENCE</scope>
    <source>
        <strain evidence="1">CBS 621.78</strain>
    </source>
</reference>